<keyword evidence="3 6" id="KW-0808">Transferase</keyword>
<dbReference type="SUPFAM" id="SSF48013">
    <property type="entry name" value="NusB-like"/>
    <property type="match status" value="1"/>
</dbReference>
<evidence type="ECO:0000256" key="2">
    <source>
        <dbReference type="ARBA" id="ARBA00022603"/>
    </source>
</evidence>
<evidence type="ECO:0000259" key="7">
    <source>
        <dbReference type="PROSITE" id="PS51686"/>
    </source>
</evidence>
<feature type="domain" description="SAM-dependent MTase RsmB/NOP-type" evidence="7">
    <location>
        <begin position="183"/>
        <end position="479"/>
    </location>
</feature>
<accession>A0A060NMA3</accession>
<evidence type="ECO:0000256" key="5">
    <source>
        <dbReference type="ARBA" id="ARBA00022884"/>
    </source>
</evidence>
<dbReference type="InterPro" id="IPR049560">
    <property type="entry name" value="MeTrfase_RsmB-F_NOP2_cat"/>
</dbReference>
<evidence type="ECO:0000313" key="8">
    <source>
        <dbReference type="EMBL" id="BAO80054.1"/>
    </source>
</evidence>
<dbReference type="SUPFAM" id="SSF53335">
    <property type="entry name" value="S-adenosyl-L-methionine-dependent methyltransferases"/>
    <property type="match status" value="1"/>
</dbReference>
<dbReference type="PANTHER" id="PTHR22807">
    <property type="entry name" value="NOP2 YEAST -RELATED NOL1/NOP2/FMU SUN DOMAIN-CONTAINING"/>
    <property type="match status" value="1"/>
</dbReference>
<evidence type="ECO:0000256" key="1">
    <source>
        <dbReference type="ARBA" id="ARBA00007494"/>
    </source>
</evidence>
<dbReference type="STRING" id="1458425.SRAA_0200"/>
<evidence type="ECO:0000256" key="3">
    <source>
        <dbReference type="ARBA" id="ARBA00022679"/>
    </source>
</evidence>
<keyword evidence="2 6" id="KW-0489">Methyltransferase</keyword>
<dbReference type="GO" id="GO:0008173">
    <property type="term" value="F:RNA methyltransferase activity"/>
    <property type="evidence" value="ECO:0007669"/>
    <property type="project" value="InterPro"/>
</dbReference>
<evidence type="ECO:0000256" key="6">
    <source>
        <dbReference type="PROSITE-ProRule" id="PRU01023"/>
    </source>
</evidence>
<dbReference type="InterPro" id="IPR018314">
    <property type="entry name" value="RsmB/NOL1/NOP2-like_CS"/>
</dbReference>
<dbReference type="Pfam" id="PF22458">
    <property type="entry name" value="RsmF-B_ferredox"/>
    <property type="match status" value="1"/>
</dbReference>
<dbReference type="InterPro" id="IPR029063">
    <property type="entry name" value="SAM-dependent_MTases_sf"/>
</dbReference>
<dbReference type="PANTHER" id="PTHR22807:SF61">
    <property type="entry name" value="NOL1_NOP2_SUN FAMILY PROTEIN _ ANTITERMINATION NUSB DOMAIN-CONTAINING PROTEIN"/>
    <property type="match status" value="1"/>
</dbReference>
<keyword evidence="9" id="KW-1185">Reference proteome</keyword>
<feature type="binding site" evidence="6">
    <location>
        <position position="310"/>
    </location>
    <ligand>
        <name>S-adenosyl-L-methionine</name>
        <dbReference type="ChEBI" id="CHEBI:59789"/>
    </ligand>
</feature>
<proteinExistence type="inferred from homology"/>
<feature type="active site" description="Nucleophile" evidence="6">
    <location>
        <position position="408"/>
    </location>
</feature>
<protein>
    <submittedName>
        <fullName evidence="8">tRNA and rRNA cytosine-C5-methylase</fullName>
    </submittedName>
</protein>
<dbReference type="InterPro" id="IPR054728">
    <property type="entry name" value="RsmB-like_ferredoxin"/>
</dbReference>
<dbReference type="Proteomes" id="UP000067461">
    <property type="component" value="Chromosome"/>
</dbReference>
<name>A0A060NMA3_9BURK</name>
<comment type="similarity">
    <text evidence="1 6">Belongs to the class I-like SAM-binding methyltransferase superfamily. RsmB/NOP family.</text>
</comment>
<evidence type="ECO:0000313" key="9">
    <source>
        <dbReference type="Proteomes" id="UP000067461"/>
    </source>
</evidence>
<dbReference type="Gene3D" id="3.40.50.150">
    <property type="entry name" value="Vaccinia Virus protein VP39"/>
    <property type="match status" value="1"/>
</dbReference>
<dbReference type="RefSeq" id="WP_045530425.1">
    <property type="nucleotide sequence ID" value="NZ_AP014568.1"/>
</dbReference>
<feature type="binding site" evidence="6">
    <location>
        <begin position="288"/>
        <end position="294"/>
    </location>
    <ligand>
        <name>S-adenosyl-L-methionine</name>
        <dbReference type="ChEBI" id="CHEBI:59789"/>
    </ligand>
</feature>
<dbReference type="PROSITE" id="PS01153">
    <property type="entry name" value="NOL1_NOP2_SUN"/>
    <property type="match status" value="1"/>
</dbReference>
<dbReference type="Gene3D" id="1.10.940.10">
    <property type="entry name" value="NusB-like"/>
    <property type="match status" value="1"/>
</dbReference>
<dbReference type="GO" id="GO:0001510">
    <property type="term" value="P:RNA methylation"/>
    <property type="evidence" value="ECO:0007669"/>
    <property type="project" value="InterPro"/>
</dbReference>
<dbReference type="InterPro" id="IPR023267">
    <property type="entry name" value="RCMT"/>
</dbReference>
<dbReference type="AlphaFoldDB" id="A0A060NMA3"/>
<evidence type="ECO:0000256" key="4">
    <source>
        <dbReference type="ARBA" id="ARBA00022691"/>
    </source>
</evidence>
<organism evidence="8 9">
    <name type="scientific">Serpentinimonas raichei</name>
    <dbReference type="NCBI Taxonomy" id="1458425"/>
    <lineage>
        <taxon>Bacteria</taxon>
        <taxon>Pseudomonadati</taxon>
        <taxon>Pseudomonadota</taxon>
        <taxon>Betaproteobacteria</taxon>
        <taxon>Burkholderiales</taxon>
        <taxon>Comamonadaceae</taxon>
        <taxon>Serpentinimonas</taxon>
    </lineage>
</organism>
<dbReference type="PRINTS" id="PR02008">
    <property type="entry name" value="RCMTFAMILY"/>
</dbReference>
<dbReference type="InterPro" id="IPR035926">
    <property type="entry name" value="NusB-like_sf"/>
</dbReference>
<reference evidence="8 9" key="1">
    <citation type="journal article" date="2014" name="Nat. Commun.">
        <title>Physiological and genomic features of highly alkaliphilic hydrogen-utilizing Betaproteobacteria from a continental serpentinizing site.</title>
        <authorList>
            <person name="Suzuki S."/>
            <person name="Kuenen J.G."/>
            <person name="Schipper K."/>
            <person name="van der Velde S."/>
            <person name="Ishii S."/>
            <person name="Wu A."/>
            <person name="Sorokin D.Y."/>
            <person name="Tenney A."/>
            <person name="Meng X.Y."/>
            <person name="Morrill P.L."/>
            <person name="Kamagata Y."/>
            <person name="Muyzer G."/>
            <person name="Nealson K.H."/>
        </authorList>
    </citation>
    <scope>NUCLEOTIDE SEQUENCE [LARGE SCALE GENOMIC DNA]</scope>
    <source>
        <strain evidence="8 9">A1</strain>
    </source>
</reference>
<feature type="binding site" evidence="6">
    <location>
        <position position="355"/>
    </location>
    <ligand>
        <name>S-adenosyl-L-methionine</name>
        <dbReference type="ChEBI" id="CHEBI:59789"/>
    </ligand>
</feature>
<dbReference type="HOGENOM" id="CLU_005316_0_4_4"/>
<dbReference type="GO" id="GO:0003723">
    <property type="term" value="F:RNA binding"/>
    <property type="evidence" value="ECO:0007669"/>
    <property type="project" value="UniProtKB-UniRule"/>
</dbReference>
<dbReference type="InterPro" id="IPR001678">
    <property type="entry name" value="MeTrfase_RsmB-F_NOP2_dom"/>
</dbReference>
<gene>
    <name evidence="8" type="ORF">SRAA_0200</name>
</gene>
<dbReference type="Pfam" id="PF01189">
    <property type="entry name" value="Methyltr_RsmB-F"/>
    <property type="match status" value="1"/>
</dbReference>
<dbReference type="OrthoDB" id="9810297at2"/>
<sequence>MKPALAEQLAGAARLLAGVAAGRSLSETLPALPAALRPGVQALVFDALRHWGLSMALRRLLCRQEPAPLVAALLELALGLLDAAAEAAEAAALTPAAEGVRLPHGLRPLYPAHTLVDQAVAALRPLQLPAALRGFVNACLRRFLRERAALREQALRDPVARWNHPLWWIELLQRDHPGHWQGILSANQRAAPMVLRVNRRRCRRADYLQHLQQAGHAAQAWGVDGVLLAQALPVQQLPGWAQGWVSVQDGAAQLAAPLLLGGLGLVQPAGGVATAATAAYRPRILDACAAPGGKTAHLLECADAELLALELDPERCPRIEQNLQRLGLQAELRCADAAQPAAWWDGQPFDAILLDAPCSASGIVRRHPDVRWLRRPTDVAQLVAQQQRLLQALWPLLRPGGHLLYATCSVFVDEGERGVQAFAQRHADAERLPAPGQLLPGCSVGATSGAQQTSEGEGVIGDNLARETDGFFYALWRKHA</sequence>
<dbReference type="NCBIfam" id="NF008149">
    <property type="entry name" value="PRK10901.1"/>
    <property type="match status" value="1"/>
</dbReference>
<dbReference type="Gene3D" id="3.30.70.1170">
    <property type="entry name" value="Sun protein, domain 3"/>
    <property type="match status" value="1"/>
</dbReference>
<dbReference type="EMBL" id="AP014568">
    <property type="protein sequence ID" value="BAO80054.1"/>
    <property type="molecule type" value="Genomic_DNA"/>
</dbReference>
<dbReference type="PROSITE" id="PS51686">
    <property type="entry name" value="SAM_MT_RSMB_NOP"/>
    <property type="match status" value="1"/>
</dbReference>
<feature type="binding site" evidence="6">
    <location>
        <position position="336"/>
    </location>
    <ligand>
        <name>S-adenosyl-L-methionine</name>
        <dbReference type="ChEBI" id="CHEBI:59789"/>
    </ligand>
</feature>
<dbReference type="CDD" id="cd02440">
    <property type="entry name" value="AdoMet_MTases"/>
    <property type="match status" value="1"/>
</dbReference>
<keyword evidence="5 6" id="KW-0694">RNA-binding</keyword>
<dbReference type="KEGG" id="cbaa:SRAA_0200"/>
<keyword evidence="4 6" id="KW-0949">S-adenosyl-L-methionine</keyword>